<evidence type="ECO:0000313" key="1">
    <source>
        <dbReference type="EMBL" id="AMK54439.1"/>
    </source>
</evidence>
<keyword evidence="2" id="KW-1185">Reference proteome</keyword>
<dbReference type="EMBL" id="CP011391">
    <property type="protein sequence ID" value="AMK54439.1"/>
    <property type="molecule type" value="Genomic_DNA"/>
</dbReference>
<evidence type="ECO:0000313" key="2">
    <source>
        <dbReference type="Proteomes" id="UP000069771"/>
    </source>
</evidence>
<dbReference type="KEGG" id="fro:AALO17_13050"/>
<dbReference type="Proteomes" id="UP000069771">
    <property type="component" value="Chromosome"/>
</dbReference>
<protein>
    <submittedName>
        <fullName evidence="1">Uncharacterized protein</fullName>
    </submittedName>
</protein>
<name>A0A140DUW2_9FIRM</name>
<proteinExistence type="predicted"/>
<reference evidence="1 2" key="1">
    <citation type="journal article" date="2016" name="Gut Pathog.">
        <title>Whole genome sequencing of "Faecalibaculum rodentium" ALO17, isolated from C57BL/6J laboratory mouse feces.</title>
        <authorList>
            <person name="Lim S."/>
            <person name="Chang D.H."/>
            <person name="Ahn S."/>
            <person name="Kim B.C."/>
        </authorList>
    </citation>
    <scope>NUCLEOTIDE SEQUENCE [LARGE SCALE GENOMIC DNA]</scope>
    <source>
        <strain evidence="1 2">Alo17</strain>
    </source>
</reference>
<sequence length="46" mass="5032">MPTPVPCRQICHNAVTRLCLAECTASRQEYNEGVKKNSGAVTPLFP</sequence>
<gene>
    <name evidence="1" type="ORF">AALO17_13050</name>
</gene>
<organism evidence="1 2">
    <name type="scientific">Faecalibaculum rodentium</name>
    <dbReference type="NCBI Taxonomy" id="1702221"/>
    <lineage>
        <taxon>Bacteria</taxon>
        <taxon>Bacillati</taxon>
        <taxon>Bacillota</taxon>
        <taxon>Erysipelotrichia</taxon>
        <taxon>Erysipelotrichales</taxon>
        <taxon>Erysipelotrichaceae</taxon>
        <taxon>Faecalibaculum</taxon>
    </lineage>
</organism>
<accession>A0A140DUW2</accession>
<dbReference type="AlphaFoldDB" id="A0A140DUW2"/>